<protein>
    <submittedName>
        <fullName evidence="1">Uncharacterized protein</fullName>
    </submittedName>
</protein>
<sequence length="26" mass="2959">MIPQSILLSWFLRAFVRNLSSLPGLV</sequence>
<name>A0A0E9VQS0_ANGAN</name>
<dbReference type="AlphaFoldDB" id="A0A0E9VQS0"/>
<dbReference type="EMBL" id="GBXM01028195">
    <property type="protein sequence ID" value="JAH80382.1"/>
    <property type="molecule type" value="Transcribed_RNA"/>
</dbReference>
<organism evidence="1">
    <name type="scientific">Anguilla anguilla</name>
    <name type="common">European freshwater eel</name>
    <name type="synonym">Muraena anguilla</name>
    <dbReference type="NCBI Taxonomy" id="7936"/>
    <lineage>
        <taxon>Eukaryota</taxon>
        <taxon>Metazoa</taxon>
        <taxon>Chordata</taxon>
        <taxon>Craniata</taxon>
        <taxon>Vertebrata</taxon>
        <taxon>Euteleostomi</taxon>
        <taxon>Actinopterygii</taxon>
        <taxon>Neopterygii</taxon>
        <taxon>Teleostei</taxon>
        <taxon>Anguilliformes</taxon>
        <taxon>Anguillidae</taxon>
        <taxon>Anguilla</taxon>
    </lineage>
</organism>
<reference evidence="1" key="1">
    <citation type="submission" date="2014-11" db="EMBL/GenBank/DDBJ databases">
        <authorList>
            <person name="Amaro Gonzalez C."/>
        </authorList>
    </citation>
    <scope>NUCLEOTIDE SEQUENCE</scope>
</reference>
<evidence type="ECO:0000313" key="1">
    <source>
        <dbReference type="EMBL" id="JAH80382.1"/>
    </source>
</evidence>
<proteinExistence type="predicted"/>
<accession>A0A0E9VQS0</accession>
<reference evidence="1" key="2">
    <citation type="journal article" date="2015" name="Fish Shellfish Immunol.">
        <title>Early steps in the European eel (Anguilla anguilla)-Vibrio vulnificus interaction in the gills: Role of the RtxA13 toxin.</title>
        <authorList>
            <person name="Callol A."/>
            <person name="Pajuelo D."/>
            <person name="Ebbesson L."/>
            <person name="Teles M."/>
            <person name="MacKenzie S."/>
            <person name="Amaro C."/>
        </authorList>
    </citation>
    <scope>NUCLEOTIDE SEQUENCE</scope>
</reference>